<evidence type="ECO:0000256" key="1">
    <source>
        <dbReference type="ARBA" id="ARBA00023015"/>
    </source>
</evidence>
<dbReference type="InterPro" id="IPR050109">
    <property type="entry name" value="HTH-type_TetR-like_transc_reg"/>
</dbReference>
<dbReference type="Proteomes" id="UP000020825">
    <property type="component" value="Unassembled WGS sequence"/>
</dbReference>
<organism evidence="7 8">
    <name type="scientific">Mycobacterium intracellulare 1956</name>
    <dbReference type="NCBI Taxonomy" id="1299331"/>
    <lineage>
        <taxon>Bacteria</taxon>
        <taxon>Bacillati</taxon>
        <taxon>Actinomycetota</taxon>
        <taxon>Actinomycetes</taxon>
        <taxon>Mycobacteriales</taxon>
        <taxon>Mycobacteriaceae</taxon>
        <taxon>Mycobacterium</taxon>
        <taxon>Mycobacterium avium complex (MAC)</taxon>
    </lineage>
</organism>
<feature type="compositionally biased region" description="Basic and acidic residues" evidence="5">
    <location>
        <begin position="191"/>
        <end position="203"/>
    </location>
</feature>
<dbReference type="InterPro" id="IPR009057">
    <property type="entry name" value="Homeodomain-like_sf"/>
</dbReference>
<proteinExistence type="predicted"/>
<evidence type="ECO:0000256" key="2">
    <source>
        <dbReference type="ARBA" id="ARBA00023125"/>
    </source>
</evidence>
<gene>
    <name evidence="7" type="ORF">I550_5698</name>
</gene>
<feature type="region of interest" description="Disordered" evidence="5">
    <location>
        <begin position="176"/>
        <end position="220"/>
    </location>
</feature>
<evidence type="ECO:0000256" key="5">
    <source>
        <dbReference type="SAM" id="MobiDB-lite"/>
    </source>
</evidence>
<evidence type="ECO:0000313" key="7">
    <source>
        <dbReference type="EMBL" id="EUA54058.1"/>
    </source>
</evidence>
<feature type="DNA-binding region" description="H-T-H motif" evidence="4">
    <location>
        <begin position="30"/>
        <end position="49"/>
    </location>
</feature>
<name>X8CF37_MYCIT</name>
<keyword evidence="1" id="KW-0805">Transcription regulation</keyword>
<dbReference type="EMBL" id="JAOG01000003">
    <property type="protein sequence ID" value="EUA54058.1"/>
    <property type="molecule type" value="Genomic_DNA"/>
</dbReference>
<sequence>MGRDRRSEAAERIYSAAADLIARRGYEGFTIEALAARVHCSPATIYRHAGGKATIRDAVVAIHAARIVDTTREAIKDLRGPDRVVAATIIALERLRSDPLAQLMRSIHAAPVSDWVISSPTVTSLAAEMLGPGNHHPLAAQWLIRVFLGLWAWPLKDPAAERALVERFLGPSWAETKADESNRPTAQHSEFVTEIRGSKRRQDGTCNPDPNYGINVAGAE</sequence>
<dbReference type="Gene3D" id="1.10.357.10">
    <property type="entry name" value="Tetracycline Repressor, domain 2"/>
    <property type="match status" value="1"/>
</dbReference>
<dbReference type="PROSITE" id="PS50977">
    <property type="entry name" value="HTH_TETR_2"/>
    <property type="match status" value="1"/>
</dbReference>
<evidence type="ECO:0000256" key="4">
    <source>
        <dbReference type="PROSITE-ProRule" id="PRU00335"/>
    </source>
</evidence>
<comment type="caution">
    <text evidence="7">The sequence shown here is derived from an EMBL/GenBank/DDBJ whole genome shotgun (WGS) entry which is preliminary data.</text>
</comment>
<accession>X8CF37</accession>
<dbReference type="GO" id="GO:0003700">
    <property type="term" value="F:DNA-binding transcription factor activity"/>
    <property type="evidence" value="ECO:0007669"/>
    <property type="project" value="TreeGrafter"/>
</dbReference>
<keyword evidence="2 4" id="KW-0238">DNA-binding</keyword>
<protein>
    <submittedName>
        <fullName evidence="7">Bacterial regulatory s, tetR family protein</fullName>
    </submittedName>
</protein>
<evidence type="ECO:0000256" key="3">
    <source>
        <dbReference type="ARBA" id="ARBA00023163"/>
    </source>
</evidence>
<dbReference type="PANTHER" id="PTHR30055:SF234">
    <property type="entry name" value="HTH-TYPE TRANSCRIPTIONAL REGULATOR BETI"/>
    <property type="match status" value="1"/>
</dbReference>
<keyword evidence="3" id="KW-0804">Transcription</keyword>
<evidence type="ECO:0000259" key="6">
    <source>
        <dbReference type="PROSITE" id="PS50977"/>
    </source>
</evidence>
<dbReference type="AlphaFoldDB" id="X8CF37"/>
<dbReference type="GO" id="GO:0000976">
    <property type="term" value="F:transcription cis-regulatory region binding"/>
    <property type="evidence" value="ECO:0007669"/>
    <property type="project" value="TreeGrafter"/>
</dbReference>
<feature type="domain" description="HTH tetR-type" evidence="6">
    <location>
        <begin position="7"/>
        <end position="67"/>
    </location>
</feature>
<evidence type="ECO:0000313" key="8">
    <source>
        <dbReference type="Proteomes" id="UP000020825"/>
    </source>
</evidence>
<dbReference type="PATRIC" id="fig|1299331.3.peg.5569"/>
<dbReference type="InterPro" id="IPR001647">
    <property type="entry name" value="HTH_TetR"/>
</dbReference>
<dbReference type="SUPFAM" id="SSF46689">
    <property type="entry name" value="Homeodomain-like"/>
    <property type="match status" value="1"/>
</dbReference>
<dbReference type="PANTHER" id="PTHR30055">
    <property type="entry name" value="HTH-TYPE TRANSCRIPTIONAL REGULATOR RUTR"/>
    <property type="match status" value="1"/>
</dbReference>
<dbReference type="Pfam" id="PF00440">
    <property type="entry name" value="TetR_N"/>
    <property type="match status" value="1"/>
</dbReference>
<reference evidence="7 8" key="1">
    <citation type="submission" date="2013-12" db="EMBL/GenBank/DDBJ databases">
        <authorList>
            <person name="Zelazny A."/>
            <person name="Olivier K."/>
            <person name="Holland S."/>
            <person name="Lenaerts A."/>
            <person name="Ordway D."/>
            <person name="DeGroote M.A."/>
            <person name="Parker T."/>
            <person name="Sizemore C."/>
            <person name="Tallon L.J."/>
            <person name="Sadzewicz L.K."/>
            <person name="Sengamalay N."/>
            <person name="Fraser C.M."/>
            <person name="Hine E."/>
            <person name="Shefchek K.A."/>
            <person name="Das S.P."/>
            <person name="Tettelin H."/>
        </authorList>
    </citation>
    <scope>NUCLEOTIDE SEQUENCE [LARGE SCALE GENOMIC DNA]</scope>
    <source>
        <strain evidence="7 8">1956</strain>
    </source>
</reference>